<name>C4FLJ2_9AQUI</name>
<reference evidence="1 2" key="1">
    <citation type="submission" date="2009-04" db="EMBL/GenBank/DDBJ databases">
        <authorList>
            <person name="Reysenbach A.-L."/>
            <person name="Heidelberg J.F."/>
            <person name="Nelson W.C."/>
        </authorList>
    </citation>
    <scope>NUCLEOTIDE SEQUENCE [LARGE SCALE GENOMIC DNA]</scope>
    <source>
        <strain evidence="1 2">SS-5</strain>
    </source>
</reference>
<dbReference type="AlphaFoldDB" id="C4FLJ2"/>
<protein>
    <submittedName>
        <fullName evidence="1">Uncharacterized protein</fullName>
    </submittedName>
</protein>
<accession>C4FLJ2</accession>
<comment type="caution">
    <text evidence="1">The sequence shown here is derived from an EMBL/GenBank/DDBJ whole genome shotgun (WGS) entry which is preliminary data.</text>
</comment>
<sequence>MISIREKIALFVIICHSVAGKESHAFNEFLTQSIKKLKNND</sequence>
<keyword evidence="2" id="KW-1185">Reference proteome</keyword>
<evidence type="ECO:0000313" key="1">
    <source>
        <dbReference type="EMBL" id="EEP60055.1"/>
    </source>
</evidence>
<organism evidence="1 2">
    <name type="scientific">Sulfurihydrogenibium yellowstonense SS-5</name>
    <dbReference type="NCBI Taxonomy" id="432331"/>
    <lineage>
        <taxon>Bacteria</taxon>
        <taxon>Pseudomonadati</taxon>
        <taxon>Aquificota</taxon>
        <taxon>Aquificia</taxon>
        <taxon>Aquificales</taxon>
        <taxon>Hydrogenothermaceae</taxon>
        <taxon>Sulfurihydrogenibium</taxon>
    </lineage>
</organism>
<evidence type="ECO:0000313" key="2">
    <source>
        <dbReference type="Proteomes" id="UP000005540"/>
    </source>
</evidence>
<proteinExistence type="predicted"/>
<gene>
    <name evidence="1" type="ORF">SULYE_1446</name>
</gene>
<dbReference type="EMBL" id="ABZS01000158">
    <property type="protein sequence ID" value="EEP60055.1"/>
    <property type="molecule type" value="Genomic_DNA"/>
</dbReference>
<dbReference type="Proteomes" id="UP000005540">
    <property type="component" value="Unassembled WGS sequence"/>
</dbReference>